<evidence type="ECO:0000313" key="3">
    <source>
        <dbReference type="Proteomes" id="UP001221686"/>
    </source>
</evidence>
<keyword evidence="2" id="KW-0378">Hydrolase</keyword>
<dbReference type="Gene3D" id="3.40.50.1820">
    <property type="entry name" value="alpha/beta hydrolase"/>
    <property type="match status" value="1"/>
</dbReference>
<dbReference type="PANTHER" id="PTHR36837:SF2">
    <property type="entry name" value="POLY(3-HYDROXYALKANOATE) POLYMERASE SUBUNIT PHAC"/>
    <property type="match status" value="1"/>
</dbReference>
<dbReference type="Pfam" id="PF00561">
    <property type="entry name" value="Abhydrolase_1"/>
    <property type="match status" value="1"/>
</dbReference>
<gene>
    <name evidence="2" type="ORF">POL25_20305</name>
</gene>
<accession>A0ABT5E075</accession>
<dbReference type="Proteomes" id="UP001221686">
    <property type="component" value="Unassembled WGS sequence"/>
</dbReference>
<evidence type="ECO:0000259" key="1">
    <source>
        <dbReference type="Pfam" id="PF00561"/>
    </source>
</evidence>
<proteinExistence type="predicted"/>
<organism evidence="2 3">
    <name type="scientific">Nannocystis bainbridge</name>
    <dbReference type="NCBI Taxonomy" id="2995303"/>
    <lineage>
        <taxon>Bacteria</taxon>
        <taxon>Pseudomonadati</taxon>
        <taxon>Myxococcota</taxon>
        <taxon>Polyangia</taxon>
        <taxon>Nannocystales</taxon>
        <taxon>Nannocystaceae</taxon>
        <taxon>Nannocystis</taxon>
    </lineage>
</organism>
<dbReference type="EMBL" id="JAQNDL010000002">
    <property type="protein sequence ID" value="MDC0719258.1"/>
    <property type="molecule type" value="Genomic_DNA"/>
</dbReference>
<reference evidence="2 3" key="1">
    <citation type="submission" date="2022-11" db="EMBL/GenBank/DDBJ databases">
        <title>Minimal conservation of predation-associated metabolite biosynthetic gene clusters underscores biosynthetic potential of Myxococcota including descriptions for ten novel species: Archangium lansinium sp. nov., Myxococcus landrumus sp. nov., Nannocystis bai.</title>
        <authorList>
            <person name="Ahearne A."/>
            <person name="Stevens C."/>
            <person name="Dowd S."/>
        </authorList>
    </citation>
    <scope>NUCLEOTIDE SEQUENCE [LARGE SCALE GENOMIC DNA]</scope>
    <source>
        <strain evidence="2 3">BB15-2</strain>
    </source>
</reference>
<comment type="caution">
    <text evidence="2">The sequence shown here is derived from an EMBL/GenBank/DDBJ whole genome shotgun (WGS) entry which is preliminary data.</text>
</comment>
<sequence>MTAGDGGPFSRVKGAARKLADMAEGTATIGGAWQRALRDRAISPTRYLAPLVKRATGLGDPPVNSTPKRVVYARGGMKLIRFEPAVRRFRTPILFVYSLINRYYILDFLPGRSLIEFMTQQGFDVYAIDWGTPGPVEQDMTWDDLLGGFVEAAKRWIFKLSGCDDLTMYGYCMGGTMALAAAALHPNGVRNFVAQATPVDFKHGGIFTTWTDPEFFDVDAMVDAYGNVPIDLMESGFSMMAPVQRISKWFEVFRRLDDREFVTNFLAMEHWAADNVPFPGEVYRQYIRDCYQENNFFEGRMIVGGRRVDLRQIEGPLLVLVADNDTIAPPPSSEALLGAVGSTDKTLQRFPVGHIGLSTSSKGPKVIWPKIAAWLAEHSEPLPPA</sequence>
<name>A0ABT5E075_9BACT</name>
<feature type="domain" description="AB hydrolase-1" evidence="1">
    <location>
        <begin position="114"/>
        <end position="356"/>
    </location>
</feature>
<dbReference type="InterPro" id="IPR051321">
    <property type="entry name" value="PHA/PHB_synthase"/>
</dbReference>
<dbReference type="InterPro" id="IPR029058">
    <property type="entry name" value="AB_hydrolase_fold"/>
</dbReference>
<dbReference type="InterPro" id="IPR000073">
    <property type="entry name" value="AB_hydrolase_1"/>
</dbReference>
<keyword evidence="3" id="KW-1185">Reference proteome</keyword>
<dbReference type="SUPFAM" id="SSF53474">
    <property type="entry name" value="alpha/beta-Hydrolases"/>
    <property type="match status" value="1"/>
</dbReference>
<protein>
    <submittedName>
        <fullName evidence="2">Alpha/beta fold hydrolase</fullName>
    </submittedName>
</protein>
<dbReference type="PANTHER" id="PTHR36837">
    <property type="entry name" value="POLY(3-HYDROXYALKANOATE) POLYMERASE SUBUNIT PHAC"/>
    <property type="match status" value="1"/>
</dbReference>
<evidence type="ECO:0000313" key="2">
    <source>
        <dbReference type="EMBL" id="MDC0719258.1"/>
    </source>
</evidence>
<dbReference type="RefSeq" id="WP_272087769.1">
    <property type="nucleotide sequence ID" value="NZ_JAQNDL010000002.1"/>
</dbReference>
<dbReference type="GO" id="GO:0016787">
    <property type="term" value="F:hydrolase activity"/>
    <property type="evidence" value="ECO:0007669"/>
    <property type="project" value="UniProtKB-KW"/>
</dbReference>